<evidence type="ECO:0000313" key="3">
    <source>
        <dbReference type="Proteomes" id="UP000318237"/>
    </source>
</evidence>
<feature type="compositionally biased region" description="Basic and acidic residues" evidence="1">
    <location>
        <begin position="26"/>
        <end position="45"/>
    </location>
</feature>
<organism evidence="2 3">
    <name type="scientific">Enterobacter hormaechei</name>
    <dbReference type="NCBI Taxonomy" id="158836"/>
    <lineage>
        <taxon>Bacteria</taxon>
        <taxon>Pseudomonadati</taxon>
        <taxon>Pseudomonadota</taxon>
        <taxon>Gammaproteobacteria</taxon>
        <taxon>Enterobacterales</taxon>
        <taxon>Enterobacteriaceae</taxon>
        <taxon>Enterobacter</taxon>
        <taxon>Enterobacter cloacae complex</taxon>
    </lineage>
</organism>
<reference evidence="2 3" key="1">
    <citation type="submission" date="2019-06" db="EMBL/GenBank/DDBJ databases">
        <title>Whole genome sequencing of XDR Enterobacter.</title>
        <authorList>
            <person name="Gnana Soundari P."/>
            <person name="Vijayakumar R."/>
            <person name="Krishnan P."/>
        </authorList>
    </citation>
    <scope>NUCLEOTIDE SEQUENCE [LARGE SCALE GENOMIC DNA]</scope>
    <source>
        <strain evidence="2 3">C126</strain>
    </source>
</reference>
<evidence type="ECO:0000256" key="1">
    <source>
        <dbReference type="SAM" id="MobiDB-lite"/>
    </source>
</evidence>
<dbReference type="EMBL" id="CP041054">
    <property type="protein sequence ID" value="QDE47134.1"/>
    <property type="molecule type" value="Genomic_DNA"/>
</dbReference>
<gene>
    <name evidence="2" type="ORF">EIN43_01305</name>
</gene>
<dbReference type="AlphaFoldDB" id="A0A4Y5ZN88"/>
<proteinExistence type="predicted"/>
<protein>
    <submittedName>
        <fullName evidence="2">Uncharacterized protein</fullName>
    </submittedName>
</protein>
<feature type="region of interest" description="Disordered" evidence="1">
    <location>
        <begin position="20"/>
        <end position="45"/>
    </location>
</feature>
<name>A0A4Y5ZN88_9ENTR</name>
<evidence type="ECO:0000313" key="2">
    <source>
        <dbReference type="EMBL" id="QDE47134.1"/>
    </source>
</evidence>
<accession>A0A4Y5ZN88</accession>
<sequence length="100" mass="11437">MTGLTSDPQFQTGRQEFINNGLAEWRNNEANKPKAKGGKTEGEKTEDVYKRLIKQQKSRLPCKARILNWRRLNTVSAGRTCFSDRSPEKTVLQNATLIDR</sequence>
<dbReference type="Proteomes" id="UP000318237">
    <property type="component" value="Chromosome"/>
</dbReference>